<dbReference type="SMART" id="SM00663">
    <property type="entry name" value="RPOLA_N"/>
    <property type="match status" value="1"/>
</dbReference>
<dbReference type="Pfam" id="PF00623">
    <property type="entry name" value="RNA_pol_Rpb1_2"/>
    <property type="match status" value="1"/>
</dbReference>
<evidence type="ECO:0000256" key="2">
    <source>
        <dbReference type="ARBA" id="ARBA00012418"/>
    </source>
</evidence>
<dbReference type="eggNOG" id="KOG0260">
    <property type="taxonomic scope" value="Eukaryota"/>
</dbReference>
<sequence>MICPRCKSFDSIGKVKEKKVCSSCNNHARMYTFDPKRMCLVDKKEPSYTISAAALKNMFSALSNDQIRFMGYDLSSRKDFIMNHIPIVPNCIRLSSGPENSLARLYSSILRNNGNASVVYKEYCTIIGKDSFENNEGSLINRISGKQGTFRRYILSKRNKYCIRVVITPDPNIDVDEKDGDHVLLNRQPSLQKMSLMAFRARMMPDSCTIRINPSVCPTFNANFDGDEMNIFCASSYLSKAKCDILLAIEKCILSP</sequence>
<evidence type="ECO:0000256" key="5">
    <source>
        <dbReference type="ARBA" id="ARBA00022695"/>
    </source>
</evidence>
<protein>
    <recommendedName>
        <fullName evidence="2">DNA-directed RNA polymerase</fullName>
        <ecNumber evidence="2">2.7.7.6</ecNumber>
    </recommendedName>
</protein>
<dbReference type="AlphaFoldDB" id="A9RIU2"/>
<organism evidence="8">
    <name type="scientific">Physcomitrium patens</name>
    <name type="common">Spreading-leaved earth moss</name>
    <name type="synonym">Physcomitrella patens</name>
    <dbReference type="NCBI Taxonomy" id="3218"/>
    <lineage>
        <taxon>Eukaryota</taxon>
        <taxon>Viridiplantae</taxon>
        <taxon>Streptophyta</taxon>
        <taxon>Embryophyta</taxon>
        <taxon>Bryophyta</taxon>
        <taxon>Bryophytina</taxon>
        <taxon>Bryopsida</taxon>
        <taxon>Funariidae</taxon>
        <taxon>Funariales</taxon>
        <taxon>Funariaceae</taxon>
        <taxon>Physcomitrium</taxon>
    </lineage>
</organism>
<dbReference type="SUPFAM" id="SSF64484">
    <property type="entry name" value="beta and beta-prime subunits of DNA dependent RNA-polymerase"/>
    <property type="match status" value="1"/>
</dbReference>
<keyword evidence="6" id="KW-0804">Transcription</keyword>
<dbReference type="STRING" id="3218.A9RIU2"/>
<evidence type="ECO:0000256" key="1">
    <source>
        <dbReference type="ARBA" id="ARBA00006460"/>
    </source>
</evidence>
<accession>A9RIU2</accession>
<dbReference type="GO" id="GO:0003899">
    <property type="term" value="F:DNA-directed RNA polymerase activity"/>
    <property type="evidence" value="ECO:0007669"/>
    <property type="project" value="UniProtKB-EC"/>
</dbReference>
<evidence type="ECO:0000256" key="6">
    <source>
        <dbReference type="ARBA" id="ARBA00023163"/>
    </source>
</evidence>
<keyword evidence="4" id="KW-0808">Transferase</keyword>
<evidence type="ECO:0000256" key="3">
    <source>
        <dbReference type="ARBA" id="ARBA00022478"/>
    </source>
</evidence>
<keyword evidence="5" id="KW-0548">Nucleotidyltransferase</keyword>
<gene>
    <name evidence="8" type="ORF">PHYPA_015085</name>
</gene>
<dbReference type="PANTHER" id="PTHR19376">
    <property type="entry name" value="DNA-DIRECTED RNA POLYMERASE"/>
    <property type="match status" value="1"/>
</dbReference>
<dbReference type="Gene3D" id="2.40.40.20">
    <property type="match status" value="1"/>
</dbReference>
<evidence type="ECO:0000259" key="7">
    <source>
        <dbReference type="SMART" id="SM00663"/>
    </source>
</evidence>
<name>A9RIU2_PHYPA</name>
<dbReference type="GO" id="GO:0006351">
    <property type="term" value="P:DNA-templated transcription"/>
    <property type="evidence" value="ECO:0007669"/>
    <property type="project" value="InterPro"/>
</dbReference>
<reference evidence="8 10" key="2">
    <citation type="journal article" date="2018" name="Plant J.">
        <title>The Physcomitrella patens chromosome-scale assembly reveals moss genome structure and evolution.</title>
        <authorList>
            <person name="Lang D."/>
            <person name="Ullrich K.K."/>
            <person name="Murat F."/>
            <person name="Fuchs J."/>
            <person name="Jenkins J."/>
            <person name="Haas F.B."/>
            <person name="Piednoel M."/>
            <person name="Gundlach H."/>
            <person name="Van Bel M."/>
            <person name="Meyberg R."/>
            <person name="Vives C."/>
            <person name="Morata J."/>
            <person name="Symeonidi A."/>
            <person name="Hiss M."/>
            <person name="Muchero W."/>
            <person name="Kamisugi Y."/>
            <person name="Saleh O."/>
            <person name="Blanc G."/>
            <person name="Decker E.L."/>
            <person name="van Gessel N."/>
            <person name="Grimwood J."/>
            <person name="Hayes R.D."/>
            <person name="Graham S.W."/>
            <person name="Gunter L.E."/>
            <person name="McDaniel S.F."/>
            <person name="Hoernstein S.N.W."/>
            <person name="Larsson A."/>
            <person name="Li F.W."/>
            <person name="Perroud P.F."/>
            <person name="Phillips J."/>
            <person name="Ranjan P."/>
            <person name="Rokshar D.S."/>
            <person name="Rothfels C.J."/>
            <person name="Schneider L."/>
            <person name="Shu S."/>
            <person name="Stevenson D.W."/>
            <person name="Thummler F."/>
            <person name="Tillich M."/>
            <person name="Villarreal Aguilar J.C."/>
            <person name="Widiez T."/>
            <person name="Wong G.K."/>
            <person name="Wymore A."/>
            <person name="Zhang Y."/>
            <person name="Zimmer A.D."/>
            <person name="Quatrano R.S."/>
            <person name="Mayer K.F.X."/>
            <person name="Goodstein D."/>
            <person name="Casacuberta J.M."/>
            <person name="Vandepoele K."/>
            <person name="Reski R."/>
            <person name="Cuming A.C."/>
            <person name="Tuskan G.A."/>
            <person name="Maumus F."/>
            <person name="Salse J."/>
            <person name="Schmutz J."/>
            <person name="Rensing S.A."/>
        </authorList>
    </citation>
    <scope>NUCLEOTIDE SEQUENCE [LARGE SCALE GENOMIC DNA]</scope>
    <source>
        <strain evidence="9 10">cv. Gransden 2004</strain>
    </source>
</reference>
<dbReference type="InParanoid" id="A9RIU2"/>
<dbReference type="InterPro" id="IPR006592">
    <property type="entry name" value="RNA_pol_N"/>
</dbReference>
<dbReference type="EnsemblPlants" id="Pp3c11_15730V3.1">
    <property type="protein sequence ID" value="Pp3c11_15730V3.1"/>
    <property type="gene ID" value="Pp3c11_15730"/>
</dbReference>
<evidence type="ECO:0000256" key="4">
    <source>
        <dbReference type="ARBA" id="ARBA00022679"/>
    </source>
</evidence>
<proteinExistence type="inferred from homology"/>
<evidence type="ECO:0000313" key="8">
    <source>
        <dbReference type="EMBL" id="PNR45314.1"/>
    </source>
</evidence>
<dbReference type="GO" id="GO:0000428">
    <property type="term" value="C:DNA-directed RNA polymerase complex"/>
    <property type="evidence" value="ECO:0007669"/>
    <property type="project" value="UniProtKB-KW"/>
</dbReference>
<reference evidence="8 10" key="1">
    <citation type="journal article" date="2008" name="Science">
        <title>The Physcomitrella genome reveals evolutionary insights into the conquest of land by plants.</title>
        <authorList>
            <person name="Rensing S."/>
            <person name="Lang D."/>
            <person name="Zimmer A."/>
            <person name="Terry A."/>
            <person name="Salamov A."/>
            <person name="Shapiro H."/>
            <person name="Nishiyama T."/>
            <person name="Perroud P.-F."/>
            <person name="Lindquist E."/>
            <person name="Kamisugi Y."/>
            <person name="Tanahashi T."/>
            <person name="Sakakibara K."/>
            <person name="Fujita T."/>
            <person name="Oishi K."/>
            <person name="Shin-I T."/>
            <person name="Kuroki Y."/>
            <person name="Toyoda A."/>
            <person name="Suzuki Y."/>
            <person name="Hashimoto A."/>
            <person name="Yamaguchi K."/>
            <person name="Sugano A."/>
            <person name="Kohara Y."/>
            <person name="Fujiyama A."/>
            <person name="Anterola A."/>
            <person name="Aoki S."/>
            <person name="Ashton N."/>
            <person name="Barbazuk W.B."/>
            <person name="Barker E."/>
            <person name="Bennetzen J."/>
            <person name="Bezanilla M."/>
            <person name="Blankenship R."/>
            <person name="Cho S.H."/>
            <person name="Dutcher S."/>
            <person name="Estelle M."/>
            <person name="Fawcett J.A."/>
            <person name="Gundlach H."/>
            <person name="Hanada K."/>
            <person name="Heyl A."/>
            <person name="Hicks K.A."/>
            <person name="Hugh J."/>
            <person name="Lohr M."/>
            <person name="Mayer K."/>
            <person name="Melkozernov A."/>
            <person name="Murata T."/>
            <person name="Nelson D."/>
            <person name="Pils B."/>
            <person name="Prigge M."/>
            <person name="Reiss B."/>
            <person name="Renner T."/>
            <person name="Rombauts S."/>
            <person name="Rushton P."/>
            <person name="Sanderfoot A."/>
            <person name="Schween G."/>
            <person name="Shiu S.-H."/>
            <person name="Stueber K."/>
            <person name="Theodoulou F.L."/>
            <person name="Tu H."/>
            <person name="Van de Peer Y."/>
            <person name="Verrier P.J."/>
            <person name="Waters E."/>
            <person name="Wood A."/>
            <person name="Yang L."/>
            <person name="Cove D."/>
            <person name="Cuming A."/>
            <person name="Hasebe M."/>
            <person name="Lucas S."/>
            <person name="Mishler D.B."/>
            <person name="Reski R."/>
            <person name="Grigoriev I."/>
            <person name="Quatrano R.S."/>
            <person name="Boore J.L."/>
        </authorList>
    </citation>
    <scope>NUCLEOTIDE SEQUENCE [LARGE SCALE GENOMIC DNA]</scope>
    <source>
        <strain evidence="9 10">cv. Gransden 2004</strain>
    </source>
</reference>
<dbReference type="InterPro" id="IPR000722">
    <property type="entry name" value="RNA_pol_asu"/>
</dbReference>
<keyword evidence="10" id="KW-1185">Reference proteome</keyword>
<feature type="domain" description="RNA polymerase N-terminal" evidence="7">
    <location>
        <begin position="78"/>
        <end position="256"/>
    </location>
</feature>
<dbReference type="GO" id="GO:0003677">
    <property type="term" value="F:DNA binding"/>
    <property type="evidence" value="ECO:0007669"/>
    <property type="project" value="InterPro"/>
</dbReference>
<dbReference type="FunFam" id="2.40.40.20:FF:000019">
    <property type="entry name" value="DNA-directed RNA polymerase II subunit RPB1"/>
    <property type="match status" value="1"/>
</dbReference>
<reference evidence="9" key="3">
    <citation type="submission" date="2020-12" db="UniProtKB">
        <authorList>
            <consortium name="EnsemblPlants"/>
        </authorList>
    </citation>
    <scope>IDENTIFICATION</scope>
</reference>
<dbReference type="PANTHER" id="PTHR19376:SF69">
    <property type="entry name" value="DNA-DIRECTED RNA POLYMERASE"/>
    <property type="match status" value="1"/>
</dbReference>
<dbReference type="InterPro" id="IPR045867">
    <property type="entry name" value="DNA-dir_RpoC_beta_prime"/>
</dbReference>
<dbReference type="Gramene" id="Pp3c11_15730V3.1">
    <property type="protein sequence ID" value="Pp3c11_15730V3.1"/>
    <property type="gene ID" value="Pp3c11_15730"/>
</dbReference>
<dbReference type="PaxDb" id="3218-PP1S11_391V6.1"/>
<dbReference type="Proteomes" id="UP000006727">
    <property type="component" value="Chromosome 11"/>
</dbReference>
<dbReference type="EC" id="2.7.7.6" evidence="2"/>
<evidence type="ECO:0000313" key="9">
    <source>
        <dbReference type="EnsemblPlants" id="Pp3c11_15730V3.1"/>
    </source>
</evidence>
<evidence type="ECO:0000313" key="10">
    <source>
        <dbReference type="Proteomes" id="UP000006727"/>
    </source>
</evidence>
<dbReference type="HOGENOM" id="CLU_1087379_0_0_1"/>
<dbReference type="EMBL" id="ABEU02000011">
    <property type="protein sequence ID" value="PNR45314.1"/>
    <property type="molecule type" value="Genomic_DNA"/>
</dbReference>
<comment type="similarity">
    <text evidence="1">Belongs to the RNA polymerase beta' chain family.</text>
</comment>
<keyword evidence="3" id="KW-0240">DNA-directed RNA polymerase</keyword>